<evidence type="ECO:0000313" key="2">
    <source>
        <dbReference type="Proteomes" id="UP000606653"/>
    </source>
</evidence>
<keyword evidence="2" id="KW-1185">Reference proteome</keyword>
<proteinExistence type="predicted"/>
<name>A0ABQ2KX17_9BACL</name>
<dbReference type="RefSeq" id="WP_018977561.1">
    <property type="nucleotide sequence ID" value="NZ_BMLN01000003.1"/>
</dbReference>
<dbReference type="EMBL" id="BMLN01000003">
    <property type="protein sequence ID" value="GGN95434.1"/>
    <property type="molecule type" value="Genomic_DNA"/>
</dbReference>
<evidence type="ECO:0000313" key="1">
    <source>
        <dbReference type="EMBL" id="GGN95434.1"/>
    </source>
</evidence>
<reference evidence="2" key="1">
    <citation type="journal article" date="2019" name="Int. J. Syst. Evol. Microbiol.">
        <title>The Global Catalogue of Microorganisms (GCM) 10K type strain sequencing project: providing services to taxonomists for standard genome sequencing and annotation.</title>
        <authorList>
            <consortium name="The Broad Institute Genomics Platform"/>
            <consortium name="The Broad Institute Genome Sequencing Center for Infectious Disease"/>
            <person name="Wu L."/>
            <person name="Ma J."/>
        </authorList>
    </citation>
    <scope>NUCLEOTIDE SEQUENCE [LARGE SCALE GENOMIC DNA]</scope>
    <source>
        <strain evidence="2">CGMCC 1.6964</strain>
    </source>
</reference>
<organism evidence="1 2">
    <name type="scientific">Saccharibacillus kuerlensis</name>
    <dbReference type="NCBI Taxonomy" id="459527"/>
    <lineage>
        <taxon>Bacteria</taxon>
        <taxon>Bacillati</taxon>
        <taxon>Bacillota</taxon>
        <taxon>Bacilli</taxon>
        <taxon>Bacillales</taxon>
        <taxon>Paenibacillaceae</taxon>
        <taxon>Saccharibacillus</taxon>
    </lineage>
</organism>
<accession>A0ABQ2KX17</accession>
<gene>
    <name evidence="1" type="ORF">GCM10010969_11230</name>
</gene>
<protein>
    <submittedName>
        <fullName evidence="1">Uncharacterized protein</fullName>
    </submittedName>
</protein>
<dbReference type="Proteomes" id="UP000606653">
    <property type="component" value="Unassembled WGS sequence"/>
</dbReference>
<comment type="caution">
    <text evidence="1">The sequence shown here is derived from an EMBL/GenBank/DDBJ whole genome shotgun (WGS) entry which is preliminary data.</text>
</comment>
<sequence>MRTIYIHILYDNGIEKEYAFDSSEELTPAEMEIAIREFKDAYIIPVFRGEKSEGSSYMTFESEGRDISINLHKVSEIGFSIR</sequence>